<protein>
    <submittedName>
        <fullName evidence="3">Secretory peptide</fullName>
    </submittedName>
</protein>
<sequence>MKAPLLLLILLPCIAAIQRIPCTEDSDNIICKWFRNKASYEAPRFKSSSGYSMENYDPIPVPFDFGTRYPLDAPWNQVGFKAGGRNCRKSLINQYWICD</sequence>
<dbReference type="Proteomes" id="UP000095287">
    <property type="component" value="Unplaced"/>
</dbReference>
<accession>A0A1I7ZLV3</accession>
<proteinExistence type="predicted"/>
<name>A0A1I7ZLV3_9BILA</name>
<organism evidence="2 3">
    <name type="scientific">Steinernema glaseri</name>
    <dbReference type="NCBI Taxonomy" id="37863"/>
    <lineage>
        <taxon>Eukaryota</taxon>
        <taxon>Metazoa</taxon>
        <taxon>Ecdysozoa</taxon>
        <taxon>Nematoda</taxon>
        <taxon>Chromadorea</taxon>
        <taxon>Rhabditida</taxon>
        <taxon>Tylenchina</taxon>
        <taxon>Panagrolaimomorpha</taxon>
        <taxon>Strongyloidoidea</taxon>
        <taxon>Steinernematidae</taxon>
        <taxon>Steinernema</taxon>
    </lineage>
</organism>
<keyword evidence="2" id="KW-1185">Reference proteome</keyword>
<keyword evidence="1" id="KW-0732">Signal</keyword>
<evidence type="ECO:0000313" key="2">
    <source>
        <dbReference type="Proteomes" id="UP000095287"/>
    </source>
</evidence>
<dbReference type="AlphaFoldDB" id="A0A1I7ZLV3"/>
<feature type="chain" id="PRO_5009313637" evidence="1">
    <location>
        <begin position="17"/>
        <end position="99"/>
    </location>
</feature>
<evidence type="ECO:0000256" key="1">
    <source>
        <dbReference type="SAM" id="SignalP"/>
    </source>
</evidence>
<evidence type="ECO:0000313" key="3">
    <source>
        <dbReference type="WBParaSite" id="L893_g27742.t1"/>
    </source>
</evidence>
<feature type="signal peptide" evidence="1">
    <location>
        <begin position="1"/>
        <end position="16"/>
    </location>
</feature>
<reference evidence="3" key="1">
    <citation type="submission" date="2016-11" db="UniProtKB">
        <authorList>
            <consortium name="WormBaseParasite"/>
        </authorList>
    </citation>
    <scope>IDENTIFICATION</scope>
</reference>
<dbReference type="WBParaSite" id="L893_g27742.t1">
    <property type="protein sequence ID" value="L893_g27742.t1"/>
    <property type="gene ID" value="L893_g27742"/>
</dbReference>